<dbReference type="Proteomes" id="UP001501319">
    <property type="component" value="Unassembled WGS sequence"/>
</dbReference>
<evidence type="ECO:0000313" key="1">
    <source>
        <dbReference type="EMBL" id="GAA1626801.1"/>
    </source>
</evidence>
<proteinExistence type="predicted"/>
<keyword evidence="2" id="KW-1185">Reference proteome</keyword>
<sequence length="47" mass="5304">MDGVARLAQFIGEGFHPFRESLSVVVQHNLGHDLLAFVIDPDIWNEL</sequence>
<protein>
    <submittedName>
        <fullName evidence="1">Uncharacterized protein</fullName>
    </submittedName>
</protein>
<organism evidence="1 2">
    <name type="scientific">Kribbella alba</name>
    <dbReference type="NCBI Taxonomy" id="190197"/>
    <lineage>
        <taxon>Bacteria</taxon>
        <taxon>Bacillati</taxon>
        <taxon>Actinomycetota</taxon>
        <taxon>Actinomycetes</taxon>
        <taxon>Propionibacteriales</taxon>
        <taxon>Kribbellaceae</taxon>
        <taxon>Kribbella</taxon>
    </lineage>
</organism>
<gene>
    <name evidence="1" type="ORF">GCM10009744_13370</name>
</gene>
<dbReference type="EMBL" id="BAAANE010000003">
    <property type="protein sequence ID" value="GAA1626801.1"/>
    <property type="molecule type" value="Genomic_DNA"/>
</dbReference>
<name>A0ABN2F4E7_9ACTN</name>
<comment type="caution">
    <text evidence="1">The sequence shown here is derived from an EMBL/GenBank/DDBJ whole genome shotgun (WGS) entry which is preliminary data.</text>
</comment>
<evidence type="ECO:0000313" key="2">
    <source>
        <dbReference type="Proteomes" id="UP001501319"/>
    </source>
</evidence>
<reference evidence="1 2" key="1">
    <citation type="journal article" date="2019" name="Int. J. Syst. Evol. Microbiol.">
        <title>The Global Catalogue of Microorganisms (GCM) 10K type strain sequencing project: providing services to taxonomists for standard genome sequencing and annotation.</title>
        <authorList>
            <consortium name="The Broad Institute Genomics Platform"/>
            <consortium name="The Broad Institute Genome Sequencing Center for Infectious Disease"/>
            <person name="Wu L."/>
            <person name="Ma J."/>
        </authorList>
    </citation>
    <scope>NUCLEOTIDE SEQUENCE [LARGE SCALE GENOMIC DNA]</scope>
    <source>
        <strain evidence="1 2">JCM 14306</strain>
    </source>
</reference>
<accession>A0ABN2F4E7</accession>